<gene>
    <name evidence="5" type="ORF">SACU0126_LOCUS19438</name>
</gene>
<protein>
    <recommendedName>
        <fullName evidence="4">PPPDE domain-containing protein</fullName>
    </recommendedName>
</protein>
<reference evidence="5" key="1">
    <citation type="submission" date="2021-01" db="EMBL/GenBank/DDBJ databases">
        <authorList>
            <person name="Corre E."/>
            <person name="Pelletier E."/>
            <person name="Niang G."/>
            <person name="Scheremetjew M."/>
            <person name="Finn R."/>
            <person name="Kale V."/>
            <person name="Holt S."/>
            <person name="Cochrane G."/>
            <person name="Meng A."/>
            <person name="Brown T."/>
            <person name="Cohen L."/>
        </authorList>
    </citation>
    <scope>NUCLEOTIDE SEQUENCE</scope>
    <source>
        <strain evidence="5">SPMC142</strain>
    </source>
</reference>
<dbReference type="InterPro" id="IPR008580">
    <property type="entry name" value="PPPDE_dom"/>
</dbReference>
<comment type="similarity">
    <text evidence="1">Belongs to the DeSI family.</text>
</comment>
<dbReference type="GO" id="GO:0016579">
    <property type="term" value="P:protein deubiquitination"/>
    <property type="evidence" value="ECO:0007669"/>
    <property type="project" value="TreeGrafter"/>
</dbReference>
<sequence length="266" mass="28189">MNSVSLDLLGIGGALHVGVEVLGNEWSFGMQGVSVTTPKNNQYYAYRQTVQMGKTRLARKEVISAILAMQGEWGGKEYDLFSRNCGTFCNALCLRLGVGAMPAWVTRLAETMGKLPAMKTIAGAISRATASGEDFTPGRNPFPNLGLEDVDEERPWADEQVCTPQNSRGARPGAGGFRLPAHPVLVAGSPIRASPVRCRFSGSPGLRGQGLPQKRCEGFRIDGGQSHAVPGASVAHGHPSLPVDCAMDKYGTAAPSRRRVLARGGG</sequence>
<accession>A0A7S3WPE3</accession>
<name>A0A7S3WPE3_9SPIT</name>
<dbReference type="SMART" id="SM01179">
    <property type="entry name" value="DUF862"/>
    <property type="match status" value="1"/>
</dbReference>
<dbReference type="GO" id="GO:0101005">
    <property type="term" value="F:deubiquitinase activity"/>
    <property type="evidence" value="ECO:0007669"/>
    <property type="project" value="TreeGrafter"/>
</dbReference>
<dbReference type="InterPro" id="IPR042266">
    <property type="entry name" value="PPPDE_sf"/>
</dbReference>
<feature type="domain" description="PPPDE" evidence="4">
    <location>
        <begin position="1"/>
        <end position="119"/>
    </location>
</feature>
<evidence type="ECO:0000259" key="4">
    <source>
        <dbReference type="PROSITE" id="PS51858"/>
    </source>
</evidence>
<evidence type="ECO:0000256" key="1">
    <source>
        <dbReference type="ARBA" id="ARBA00008140"/>
    </source>
</evidence>
<dbReference type="PANTHER" id="PTHR12378:SF80">
    <property type="entry name" value="IP06716P-RELATED"/>
    <property type="match status" value="1"/>
</dbReference>
<dbReference type="EMBL" id="HBIQ01061176">
    <property type="protein sequence ID" value="CAE0567639.1"/>
    <property type="molecule type" value="Transcribed_RNA"/>
</dbReference>
<evidence type="ECO:0000256" key="3">
    <source>
        <dbReference type="ARBA" id="ARBA00022801"/>
    </source>
</evidence>
<dbReference type="GO" id="GO:0006508">
    <property type="term" value="P:proteolysis"/>
    <property type="evidence" value="ECO:0007669"/>
    <property type="project" value="UniProtKB-KW"/>
</dbReference>
<dbReference type="AlphaFoldDB" id="A0A7S3WPE3"/>
<dbReference type="PROSITE" id="PS51858">
    <property type="entry name" value="PPPDE"/>
    <property type="match status" value="1"/>
</dbReference>
<keyword evidence="2" id="KW-0645">Protease</keyword>
<dbReference type="Gene3D" id="3.90.1720.30">
    <property type="entry name" value="PPPDE domains"/>
    <property type="match status" value="1"/>
</dbReference>
<dbReference type="Pfam" id="PF05903">
    <property type="entry name" value="Peptidase_C97"/>
    <property type="match status" value="1"/>
</dbReference>
<organism evidence="5">
    <name type="scientific">Strombidinopsis acuminata</name>
    <dbReference type="NCBI Taxonomy" id="141414"/>
    <lineage>
        <taxon>Eukaryota</taxon>
        <taxon>Sar</taxon>
        <taxon>Alveolata</taxon>
        <taxon>Ciliophora</taxon>
        <taxon>Intramacronucleata</taxon>
        <taxon>Spirotrichea</taxon>
        <taxon>Choreotrichia</taxon>
        <taxon>Choreotrichida</taxon>
        <taxon>Strombidinopsidae</taxon>
        <taxon>Strombidinopsis</taxon>
    </lineage>
</organism>
<proteinExistence type="inferred from homology"/>
<evidence type="ECO:0000313" key="5">
    <source>
        <dbReference type="EMBL" id="CAE0567639.1"/>
    </source>
</evidence>
<dbReference type="PANTHER" id="PTHR12378">
    <property type="entry name" value="DESUMOYLATING ISOPEPTIDASE"/>
    <property type="match status" value="1"/>
</dbReference>
<evidence type="ECO:0000256" key="2">
    <source>
        <dbReference type="ARBA" id="ARBA00022670"/>
    </source>
</evidence>
<keyword evidence="3" id="KW-0378">Hydrolase</keyword>